<evidence type="ECO:0000259" key="1">
    <source>
        <dbReference type="Pfam" id="PF14238"/>
    </source>
</evidence>
<gene>
    <name evidence="2" type="ORF">H8Z77_09395</name>
</gene>
<evidence type="ECO:0000313" key="2">
    <source>
        <dbReference type="EMBL" id="MBC5788226.1"/>
    </source>
</evidence>
<proteinExistence type="predicted"/>
<feature type="domain" description="DUF4340" evidence="1">
    <location>
        <begin position="81"/>
        <end position="187"/>
    </location>
</feature>
<accession>A0ABR7ISV7</accession>
<dbReference type="InterPro" id="IPR025641">
    <property type="entry name" value="DUF4340"/>
</dbReference>
<organism evidence="2 3">
    <name type="scientific">Clostridium facile</name>
    <dbReference type="NCBI Taxonomy" id="2763035"/>
    <lineage>
        <taxon>Bacteria</taxon>
        <taxon>Bacillati</taxon>
        <taxon>Bacillota</taxon>
        <taxon>Clostridia</taxon>
        <taxon>Eubacteriales</taxon>
        <taxon>Clostridiaceae</taxon>
        <taxon>Clostridium</taxon>
    </lineage>
</organism>
<keyword evidence="3" id="KW-1185">Reference proteome</keyword>
<protein>
    <submittedName>
        <fullName evidence="2">DUF4340 domain-containing protein</fullName>
    </submittedName>
</protein>
<dbReference type="EMBL" id="JACOQK010000001">
    <property type="protein sequence ID" value="MBC5788226.1"/>
    <property type="molecule type" value="Genomic_DNA"/>
</dbReference>
<dbReference type="Proteomes" id="UP000649151">
    <property type="component" value="Unassembled WGS sequence"/>
</dbReference>
<evidence type="ECO:0000313" key="3">
    <source>
        <dbReference type="Proteomes" id="UP000649151"/>
    </source>
</evidence>
<name>A0ABR7ISV7_9CLOT</name>
<reference evidence="2 3" key="1">
    <citation type="submission" date="2020-08" db="EMBL/GenBank/DDBJ databases">
        <title>Genome public.</title>
        <authorList>
            <person name="Liu C."/>
            <person name="Sun Q."/>
        </authorList>
    </citation>
    <scope>NUCLEOTIDE SEQUENCE [LARGE SCALE GENOMIC DNA]</scope>
    <source>
        <strain evidence="2 3">NSJ-27</strain>
    </source>
</reference>
<dbReference type="Pfam" id="PF14238">
    <property type="entry name" value="DUF4340"/>
    <property type="match status" value="1"/>
</dbReference>
<dbReference type="RefSeq" id="WP_186996847.1">
    <property type="nucleotide sequence ID" value="NZ_JACOQK010000001.1"/>
</dbReference>
<sequence>MRSKRQFLLIAVAVLLVLTGLMTWLLLSSPKEQLASSTGSTDTFLMILQTDQDVTSIDISNPSGSYSILPADDTTEENPKWKIDSLQDAPQYQSKYNDLMEVMKELEAVQKLENLQELSVYGLDQPSKGTAHYADGTTKTILVGNAAPGGLNYYCKLEDQDDIYLVSGTTAEKFLRSTLDYVDLSLTSTVETTTYTTSSSDDTSSSTTSSTLNISNITIQRKDLASPVVFTNQDNQLVQNGEPVDDVLSSQLESAISSITASSTVAVSPTSAQRSEYGFDDPKATVSYTVSGTTYTFTIGNGLTEAELPEQETDEDSHSSSNTSSSSITPIKAYYVMMEGRDVVYIVSKDSLPWLTMDLQ</sequence>
<comment type="caution">
    <text evidence="2">The sequence shown here is derived from an EMBL/GenBank/DDBJ whole genome shotgun (WGS) entry which is preliminary data.</text>
</comment>